<proteinExistence type="inferred from homology"/>
<dbReference type="GO" id="GO:0016787">
    <property type="term" value="F:hydrolase activity"/>
    <property type="evidence" value="ECO:0007669"/>
    <property type="project" value="UniProtKB-KW"/>
</dbReference>
<evidence type="ECO:0000313" key="8">
    <source>
        <dbReference type="Proteomes" id="UP000049222"/>
    </source>
</evidence>
<dbReference type="Gene3D" id="3.60.15.10">
    <property type="entry name" value="Ribonuclease Z/Hydroxyacylglutathione hydrolase-like"/>
    <property type="match status" value="1"/>
</dbReference>
<feature type="domain" description="Metallo-beta-lactamase" evidence="6">
    <location>
        <begin position="74"/>
        <end position="274"/>
    </location>
</feature>
<dbReference type="AlphaFoldDB" id="A0A0M6YMQ3"/>
<dbReference type="RefSeq" id="WP_055086956.1">
    <property type="nucleotide sequence ID" value="NZ_CXSU01000012.1"/>
</dbReference>
<dbReference type="SMART" id="SM00849">
    <property type="entry name" value="Lactamase_B"/>
    <property type="match status" value="1"/>
</dbReference>
<dbReference type="GO" id="GO:0046872">
    <property type="term" value="F:metal ion binding"/>
    <property type="evidence" value="ECO:0007669"/>
    <property type="project" value="UniProtKB-KW"/>
</dbReference>
<name>A0A0M6YMQ3_9RHOB</name>
<evidence type="ECO:0000256" key="3">
    <source>
        <dbReference type="ARBA" id="ARBA00022801"/>
    </source>
</evidence>
<evidence type="ECO:0000256" key="4">
    <source>
        <dbReference type="ARBA" id="ARBA00022833"/>
    </source>
</evidence>
<dbReference type="InterPro" id="IPR036866">
    <property type="entry name" value="RibonucZ/Hydroxyglut_hydro"/>
</dbReference>
<feature type="signal peptide" evidence="5">
    <location>
        <begin position="1"/>
        <end position="23"/>
    </location>
</feature>
<keyword evidence="5" id="KW-0732">Signal</keyword>
<comment type="similarity">
    <text evidence="1">Belongs to the metallo-beta-lactamase superfamily.</text>
</comment>
<dbReference type="InterPro" id="IPR051013">
    <property type="entry name" value="MBL_superfamily_lactonases"/>
</dbReference>
<sequence length="295" mass="31275">MIARRIFLATAVSAIAVPRFAVADVALAGGGTLTTVSDGSLVLPGEFVFGPMPQDALGEVIAPFDLNRDRLTPECNLTLLRQRDRTVLFDAGSGPDFQPTAGTLLDALDAAGVSPGDVTDVVFTHAHPDHIWGVLDDFDEPLFLNAAHHIGTAEHAYWTDPATVDTIGADRATFAMGAKRRLEAIEDRLSIFDDGAEVVPGVRAIASPGHTPGHMSFQMDDVVILGDAISNHHVAFARPDWPAGNDHDQAKAAKTRIALFDKITSDGLAIVGFHLPDGGIGRVERAGEGFRFVSG</sequence>
<dbReference type="Pfam" id="PF00753">
    <property type="entry name" value="Lactamase_B"/>
    <property type="match status" value="1"/>
</dbReference>
<dbReference type="SUPFAM" id="SSF56281">
    <property type="entry name" value="Metallo-hydrolase/oxidoreductase"/>
    <property type="match status" value="1"/>
</dbReference>
<keyword evidence="2" id="KW-0479">Metal-binding</keyword>
<evidence type="ECO:0000256" key="2">
    <source>
        <dbReference type="ARBA" id="ARBA00022723"/>
    </source>
</evidence>
<reference evidence="7 8" key="1">
    <citation type="submission" date="2015-07" db="EMBL/GenBank/DDBJ databases">
        <authorList>
            <person name="Noorani M."/>
        </authorList>
    </citation>
    <scope>NUCLEOTIDE SEQUENCE [LARGE SCALE GENOMIC DNA]</scope>
    <source>
        <strain evidence="7 8">CECT 7802</strain>
    </source>
</reference>
<evidence type="ECO:0000256" key="5">
    <source>
        <dbReference type="SAM" id="SignalP"/>
    </source>
</evidence>
<dbReference type="OrthoDB" id="9773738at2"/>
<keyword evidence="8" id="KW-1185">Reference proteome</keyword>
<organism evidence="7 8">
    <name type="scientific">Jannaschia donghaensis</name>
    <dbReference type="NCBI Taxonomy" id="420998"/>
    <lineage>
        <taxon>Bacteria</taxon>
        <taxon>Pseudomonadati</taxon>
        <taxon>Pseudomonadota</taxon>
        <taxon>Alphaproteobacteria</taxon>
        <taxon>Rhodobacterales</taxon>
        <taxon>Roseobacteraceae</taxon>
        <taxon>Jannaschia</taxon>
    </lineage>
</organism>
<dbReference type="InterPro" id="IPR001279">
    <property type="entry name" value="Metallo-B-lactamas"/>
</dbReference>
<keyword evidence="4" id="KW-0862">Zinc</keyword>
<evidence type="ECO:0000256" key="1">
    <source>
        <dbReference type="ARBA" id="ARBA00007749"/>
    </source>
</evidence>
<dbReference type="CDD" id="cd07720">
    <property type="entry name" value="OPHC2-like_MBL-fold"/>
    <property type="match status" value="1"/>
</dbReference>
<protein>
    <submittedName>
        <fullName evidence="7">Metallo-beta-lactamase superfamily protein</fullName>
    </submittedName>
</protein>
<evidence type="ECO:0000259" key="6">
    <source>
        <dbReference type="SMART" id="SM00849"/>
    </source>
</evidence>
<evidence type="ECO:0000313" key="7">
    <source>
        <dbReference type="EMBL" id="CTQ51220.1"/>
    </source>
</evidence>
<keyword evidence="3" id="KW-0378">Hydrolase</keyword>
<dbReference type="Proteomes" id="UP000049222">
    <property type="component" value="Unassembled WGS sequence"/>
</dbReference>
<feature type="chain" id="PRO_5005808441" evidence="5">
    <location>
        <begin position="24"/>
        <end position="295"/>
    </location>
</feature>
<dbReference type="PANTHER" id="PTHR42978">
    <property type="entry name" value="QUORUM-QUENCHING LACTONASE YTNP-RELATED-RELATED"/>
    <property type="match status" value="1"/>
</dbReference>
<accession>A0A0M6YMQ3</accession>
<dbReference type="STRING" id="420998.JDO7802_03259"/>
<gene>
    <name evidence="7" type="ORF">JDO7802_03259</name>
</gene>
<dbReference type="PANTHER" id="PTHR42978:SF6">
    <property type="entry name" value="QUORUM-QUENCHING LACTONASE YTNP-RELATED"/>
    <property type="match status" value="1"/>
</dbReference>
<dbReference type="EMBL" id="CXSU01000012">
    <property type="protein sequence ID" value="CTQ51220.1"/>
    <property type="molecule type" value="Genomic_DNA"/>
</dbReference>